<gene>
    <name evidence="1" type="ORF">Sylvanvirus3_6</name>
</gene>
<evidence type="ECO:0000313" key="1">
    <source>
        <dbReference type="EMBL" id="AYV86552.1"/>
    </source>
</evidence>
<name>A0A3G5AH67_9VIRU</name>
<proteinExistence type="predicted"/>
<protein>
    <submittedName>
        <fullName evidence="1">Uncharacterized protein</fullName>
    </submittedName>
</protein>
<sequence>MSANLYPHWVDMVIPKMLNEEITEITIPPRISPISIEDIDDVYEQLTGLGYSISHALGGAITFDANLKSHWDMLFNVEESFAIHSHDDYTTLEKFMNQMTEFSHACTVIVCRLYPNSCMEGSIRLFLILVKRLKPLEILFNAGYLTFIVFKPS</sequence>
<reference evidence="1" key="1">
    <citation type="submission" date="2018-10" db="EMBL/GenBank/DDBJ databases">
        <title>Hidden diversity of soil giant viruses.</title>
        <authorList>
            <person name="Schulz F."/>
            <person name="Alteio L."/>
            <person name="Goudeau D."/>
            <person name="Ryan E.M."/>
            <person name="Malmstrom R.R."/>
            <person name="Blanchard J."/>
            <person name="Woyke T."/>
        </authorList>
    </citation>
    <scope>NUCLEOTIDE SEQUENCE</scope>
    <source>
        <strain evidence="1">SYV1</strain>
    </source>
</reference>
<accession>A0A3G5AH67</accession>
<dbReference type="EMBL" id="MK072509">
    <property type="protein sequence ID" value="AYV86552.1"/>
    <property type="molecule type" value="Genomic_DNA"/>
</dbReference>
<organism evidence="1">
    <name type="scientific">Sylvanvirus sp</name>
    <dbReference type="NCBI Taxonomy" id="2487774"/>
    <lineage>
        <taxon>Viruses</taxon>
    </lineage>
</organism>